<dbReference type="STRING" id="1306953.J121_2251"/>
<dbReference type="InterPro" id="IPR017531">
    <property type="entry name" value="Hydrolase-1_PEP"/>
</dbReference>
<proteinExistence type="predicted"/>
<dbReference type="RefSeq" id="WP_050601191.1">
    <property type="nucleotide sequence ID" value="NZ_JYNE01000027.1"/>
</dbReference>
<name>A0A0L1KBC1_9SPHN</name>
<protein>
    <submittedName>
        <fullName evidence="2">Esterase</fullName>
    </submittedName>
</protein>
<dbReference type="Gene3D" id="3.40.50.1820">
    <property type="entry name" value="alpha/beta hydrolase"/>
    <property type="match status" value="1"/>
</dbReference>
<dbReference type="InterPro" id="IPR000073">
    <property type="entry name" value="AB_hydrolase_1"/>
</dbReference>
<organism evidence="2 3">
    <name type="scientific">Qipengyuania citrea LAMA 915</name>
    <dbReference type="NCBI Taxonomy" id="1306953"/>
    <lineage>
        <taxon>Bacteria</taxon>
        <taxon>Pseudomonadati</taxon>
        <taxon>Pseudomonadota</taxon>
        <taxon>Alphaproteobacteria</taxon>
        <taxon>Sphingomonadales</taxon>
        <taxon>Erythrobacteraceae</taxon>
        <taxon>Qipengyuania</taxon>
    </lineage>
</organism>
<dbReference type="AlphaFoldDB" id="A0A0L1KBC1"/>
<dbReference type="InterPro" id="IPR029058">
    <property type="entry name" value="AB_hydrolase_fold"/>
</dbReference>
<dbReference type="SUPFAM" id="SSF53474">
    <property type="entry name" value="alpha/beta-Hydrolases"/>
    <property type="match status" value="1"/>
</dbReference>
<dbReference type="NCBIfam" id="TIGR03100">
    <property type="entry name" value="hydr1_PEP"/>
    <property type="match status" value="1"/>
</dbReference>
<dbReference type="Pfam" id="PF12697">
    <property type="entry name" value="Abhydrolase_6"/>
    <property type="match status" value="1"/>
</dbReference>
<reference evidence="2" key="1">
    <citation type="submission" date="2015-02" db="EMBL/GenBank/DDBJ databases">
        <authorList>
            <person name="Chooi Y.-H."/>
        </authorList>
    </citation>
    <scope>NUCLEOTIDE SEQUENCE [LARGE SCALE GENOMIC DNA]</scope>
    <source>
        <strain evidence="2">LAMA 915</strain>
    </source>
</reference>
<comment type="caution">
    <text evidence="2">The sequence shown here is derived from an EMBL/GenBank/DDBJ whole genome shotgun (WGS) entry which is preliminary data.</text>
</comment>
<gene>
    <name evidence="2" type="ORF">J121_2251</name>
</gene>
<sequence length="262" mass="28254">MSRLHLTFECREQRCGATLDSAPGTTGLLIVSGGNEIRAGAFNGQSQLAASIARAGFPVFRFDRRGIGDSEGTNRGFRRSGRDIAAALLAFRAIAPQVQRVVAFGNCDAASALMLAGGAECDALVLSNPWTIDESEDSTPPPAAIRSRYAQKLKSPQELARLLSGGVDLKKLSRGMVKAMRPRSTPSSLADQMKSGLDSFGGPVRFLLAEADRTAQVFAERWDADDERIARCPGADHAFSDGEARAWLRARLLETLRAYRVK</sequence>
<dbReference type="EMBL" id="JYNE01000027">
    <property type="protein sequence ID" value="KNH01233.1"/>
    <property type="molecule type" value="Genomic_DNA"/>
</dbReference>
<feature type="domain" description="AB hydrolase-1" evidence="1">
    <location>
        <begin position="40"/>
        <end position="241"/>
    </location>
</feature>
<evidence type="ECO:0000259" key="1">
    <source>
        <dbReference type="Pfam" id="PF12697"/>
    </source>
</evidence>
<dbReference type="PATRIC" id="fig|1306953.7.peg.2328"/>
<accession>A0A0L1KBC1</accession>
<evidence type="ECO:0000313" key="3">
    <source>
        <dbReference type="Proteomes" id="UP000037446"/>
    </source>
</evidence>
<dbReference type="Proteomes" id="UP000037446">
    <property type="component" value="Unassembled WGS sequence"/>
</dbReference>
<evidence type="ECO:0000313" key="2">
    <source>
        <dbReference type="EMBL" id="KNH01233.1"/>
    </source>
</evidence>